<feature type="domain" description="VWFA" evidence="2">
    <location>
        <begin position="80"/>
        <end position="260"/>
    </location>
</feature>
<evidence type="ECO:0000313" key="3">
    <source>
        <dbReference type="EMBL" id="MYD89013.1"/>
    </source>
</evidence>
<evidence type="ECO:0000259" key="2">
    <source>
        <dbReference type="PROSITE" id="PS50234"/>
    </source>
</evidence>
<dbReference type="PROSITE" id="PS50234">
    <property type="entry name" value="VWFA"/>
    <property type="match status" value="1"/>
</dbReference>
<dbReference type="InterPro" id="IPR036465">
    <property type="entry name" value="vWFA_dom_sf"/>
</dbReference>
<dbReference type="Pfam" id="PF13519">
    <property type="entry name" value="VWA_2"/>
    <property type="match status" value="1"/>
</dbReference>
<dbReference type="InterPro" id="IPR002035">
    <property type="entry name" value="VWF_A"/>
</dbReference>
<dbReference type="SUPFAM" id="SSF53300">
    <property type="entry name" value="vWA-like"/>
    <property type="match status" value="1"/>
</dbReference>
<comment type="caution">
    <text evidence="3">The sequence shown here is derived from an EMBL/GenBank/DDBJ whole genome shotgun (WGS) entry which is preliminary data.</text>
</comment>
<dbReference type="CDD" id="cd01451">
    <property type="entry name" value="vWA_Magnesium_chelatase"/>
    <property type="match status" value="1"/>
</dbReference>
<protein>
    <submittedName>
        <fullName evidence="3">VWA domain-containing protein</fullName>
    </submittedName>
</protein>
<dbReference type="SMART" id="SM00327">
    <property type="entry name" value="VWA"/>
    <property type="match status" value="1"/>
</dbReference>
<dbReference type="PANTHER" id="PTHR35023:SF1">
    <property type="entry name" value="MG-PROTOPORPHYRIN IX CHELATASE"/>
    <property type="match status" value="1"/>
</dbReference>
<dbReference type="AlphaFoldDB" id="A0A6B1DQG2"/>
<gene>
    <name evidence="3" type="ORF">F4Y08_01560</name>
</gene>
<dbReference type="InterPro" id="IPR052989">
    <property type="entry name" value="Mg-chelatase_DI-like"/>
</dbReference>
<sequence length="262" mass="29309">MTREKAGKRSYSRTNRKRGRYIRAVPAGDRPEDLAFDATLRAAAPHQKRRRAADIDNSLALQLKMTDLHRKIRVRRTGNLILFVVDASWSMAASERMEATKGAIFSLLVDAYQRRDQVGLVVFQRDRARIVLPPTSSVELAQKALVDLPVGGKTPLSSGLYVAWRVFENVRRREPETQPMMILLTDGAGNVSMTGQPAQEEALKIAELYVHSEIKSVVVNMEHSAFDRGLAQTLADSLHAQCYNLPALKAETLLQTVQEIMD</sequence>
<dbReference type="PANTHER" id="PTHR35023">
    <property type="entry name" value="CHELATASE-RELATED"/>
    <property type="match status" value="1"/>
</dbReference>
<comment type="similarity">
    <text evidence="1">Belongs to the Mg-chelatase subunits D/I family.</text>
</comment>
<name>A0A6B1DQG2_9CHLR</name>
<accession>A0A6B1DQG2</accession>
<dbReference type="InterPro" id="IPR041702">
    <property type="entry name" value="BchD/ChlD_VWA"/>
</dbReference>
<proteinExistence type="inferred from homology"/>
<reference evidence="3" key="1">
    <citation type="submission" date="2019-09" db="EMBL/GenBank/DDBJ databases">
        <title>Characterisation of the sponge microbiome using genome-centric metagenomics.</title>
        <authorList>
            <person name="Engelberts J.P."/>
            <person name="Robbins S.J."/>
            <person name="De Goeij J.M."/>
            <person name="Aranda M."/>
            <person name="Bell S.C."/>
            <person name="Webster N.S."/>
        </authorList>
    </citation>
    <scope>NUCLEOTIDE SEQUENCE</scope>
    <source>
        <strain evidence="3">SB0662_bin_9</strain>
    </source>
</reference>
<organism evidence="3">
    <name type="scientific">Caldilineaceae bacterium SB0662_bin_9</name>
    <dbReference type="NCBI Taxonomy" id="2605258"/>
    <lineage>
        <taxon>Bacteria</taxon>
        <taxon>Bacillati</taxon>
        <taxon>Chloroflexota</taxon>
        <taxon>Caldilineae</taxon>
        <taxon>Caldilineales</taxon>
        <taxon>Caldilineaceae</taxon>
    </lineage>
</organism>
<evidence type="ECO:0000256" key="1">
    <source>
        <dbReference type="ARBA" id="ARBA00005799"/>
    </source>
</evidence>
<dbReference type="EMBL" id="VXPY01000013">
    <property type="protein sequence ID" value="MYD89013.1"/>
    <property type="molecule type" value="Genomic_DNA"/>
</dbReference>
<dbReference type="Gene3D" id="3.40.50.410">
    <property type="entry name" value="von Willebrand factor, type A domain"/>
    <property type="match status" value="1"/>
</dbReference>